<accession>A0A218M4Q4</accession>
<proteinExistence type="predicted"/>
<keyword evidence="1" id="KW-1188">Viral release from host cell</keyword>
<keyword evidence="2" id="KW-1133">Transmembrane helix</keyword>
<feature type="transmembrane region" description="Helical" evidence="2">
    <location>
        <begin position="462"/>
        <end position="481"/>
    </location>
</feature>
<keyword evidence="2" id="KW-0472">Membrane</keyword>
<dbReference type="EMBL" id="KY951963">
    <property type="protein sequence ID" value="ASD51614.1"/>
    <property type="molecule type" value="Genomic_DNA"/>
</dbReference>
<feature type="domain" description="Phage tail tape measure protein" evidence="3">
    <location>
        <begin position="100"/>
        <end position="290"/>
    </location>
</feature>
<evidence type="ECO:0000259" key="3">
    <source>
        <dbReference type="Pfam" id="PF10145"/>
    </source>
</evidence>
<feature type="transmembrane region" description="Helical" evidence="2">
    <location>
        <begin position="487"/>
        <end position="508"/>
    </location>
</feature>
<evidence type="ECO:0000256" key="1">
    <source>
        <dbReference type="ARBA" id="ARBA00022465"/>
    </source>
</evidence>
<dbReference type="NCBIfam" id="TIGR01760">
    <property type="entry name" value="tape_meas_TP901"/>
    <property type="match status" value="1"/>
</dbReference>
<name>A0A218M4Q4_9CAUD</name>
<evidence type="ECO:0000313" key="5">
    <source>
        <dbReference type="Proteomes" id="UP000222640"/>
    </source>
</evidence>
<organism evidence="4 5">
    <name type="scientific">Flavobacterium phage FCV-3</name>
    <dbReference type="NCBI Taxonomy" id="1983586"/>
    <lineage>
        <taxon>Viruses</taxon>
        <taxon>Duplodnaviria</taxon>
        <taxon>Heunggongvirae</taxon>
        <taxon>Uroviricota</taxon>
        <taxon>Caudoviricetes</taxon>
        <taxon>Ficleduovirus</taxon>
        <taxon>Ficleduovirus FCV1</taxon>
    </lineage>
</organism>
<reference evidence="4 5" key="1">
    <citation type="submission" date="2017-04" db="EMBL/GenBank/DDBJ databases">
        <title>Long-term genomic coevolution of host-parasite interaction in the natural environment.</title>
        <authorList>
            <person name="Laanto E."/>
            <person name="Hoikkala V."/>
            <person name="Ravantti J."/>
            <person name="Sundberg L.-R."/>
        </authorList>
    </citation>
    <scope>NUCLEOTIDE SEQUENCE [LARGE SCALE GENOMIC DNA]</scope>
</reference>
<dbReference type="Proteomes" id="UP000222640">
    <property type="component" value="Segment"/>
</dbReference>
<evidence type="ECO:0000313" key="4">
    <source>
        <dbReference type="EMBL" id="ASD51614.1"/>
    </source>
</evidence>
<feature type="transmembrane region" description="Helical" evidence="2">
    <location>
        <begin position="413"/>
        <end position="430"/>
    </location>
</feature>
<evidence type="ECO:0000256" key="2">
    <source>
        <dbReference type="SAM" id="Phobius"/>
    </source>
</evidence>
<protein>
    <recommendedName>
        <fullName evidence="3">Phage tail tape measure protein domain-containing protein</fullName>
    </recommendedName>
</protein>
<dbReference type="Pfam" id="PF10145">
    <property type="entry name" value="PhageMin_Tail"/>
    <property type="match status" value="1"/>
</dbReference>
<feature type="transmembrane region" description="Helical" evidence="2">
    <location>
        <begin position="382"/>
        <end position="407"/>
    </location>
</feature>
<dbReference type="InterPro" id="IPR010090">
    <property type="entry name" value="Phage_tape_meas"/>
</dbReference>
<sequence>MANTIRIPTEFTAVDRFTSVVSRMTSGVATFSKSASSAVMRVDNKINKMWGSLDGISQLAFGGGIVSGFAIAGKAVMDYEDALASLQAVTGESSSKFKSQIESIAKSTNKSAIEVAGSFEIVGSAMSQYLSNPKALGDITNAGIILSKAAKMDLEPALQSLTSAMNQFNLGSEQALDTVNRLTAGEIVGSVSTAKATEQLSKFGAVANSVNVTLPESVALIQTLGKKFTGSMQSEIGTAAKNLLLIMDASSTASKDATAAFEKHGVKTKVLMDRTLPLSERLKELSKIQKDGASMALVFGKENAAAGNVIFNQLDTYVEWEKTIRETNKAQEQAKVNSDTLSKAIESIKNAFINSIVSGEKNNNVLDKLKGIAGFVANNMDLILNIIMGLIVAFGLFKAVVLTIAVVTGAYNIALGIMGGLSGVASIAIGQSTIAMNAYKATTAVATAAQWLWNAAMNANPIVLIIVGIAALIALVIIIIAKWDEWGAALSLFLGPVGLIIGAFKSVYDHWESIKTAFKTEGILGGLKRIGQVILDAILKPLQQLFEMIGLDSWSDSLKKLRTDMNLVTQGEMKAALESPESKQAKASAKATVNGEVNVNVSAKNGTNADATTQNKGGIPVKLSPTQGAFGYKAPFQ</sequence>
<keyword evidence="2" id="KW-0812">Transmembrane</keyword>
<keyword evidence="1" id="KW-1245">Viral tail assembly</keyword>
<dbReference type="GO" id="GO:0098003">
    <property type="term" value="P:viral tail assembly"/>
    <property type="evidence" value="ECO:0007669"/>
    <property type="project" value="UniProtKB-KW"/>
</dbReference>